<evidence type="ECO:0000256" key="1">
    <source>
        <dbReference type="SAM" id="MobiDB-lite"/>
    </source>
</evidence>
<dbReference type="OrthoDB" id="2151530at2759"/>
<reference evidence="3" key="1">
    <citation type="submission" date="2025-08" db="UniProtKB">
        <authorList>
            <consortium name="Ensembl"/>
        </authorList>
    </citation>
    <scope>IDENTIFICATION</scope>
</reference>
<feature type="domain" description="DUF4614" evidence="2">
    <location>
        <begin position="468"/>
        <end position="643"/>
    </location>
</feature>
<gene>
    <name evidence="3" type="primary">C19orf44</name>
</gene>
<dbReference type="Ensembl" id="ENSSVLT00005031569.1">
    <property type="protein sequence ID" value="ENSSVLP00005028410.1"/>
    <property type="gene ID" value="ENSSVLG00005022379.1"/>
</dbReference>
<dbReference type="PANTHER" id="PTHR22409">
    <property type="entry name" value="CHROMOSOME 19 OPEN READING FRAME 44"/>
    <property type="match status" value="1"/>
</dbReference>
<feature type="compositionally biased region" description="Low complexity" evidence="1">
    <location>
        <begin position="252"/>
        <end position="266"/>
    </location>
</feature>
<reference evidence="3" key="2">
    <citation type="submission" date="2025-09" db="UniProtKB">
        <authorList>
            <consortium name="Ensembl"/>
        </authorList>
    </citation>
    <scope>IDENTIFICATION</scope>
</reference>
<feature type="compositionally biased region" description="Pro residues" evidence="1">
    <location>
        <begin position="267"/>
        <end position="280"/>
    </location>
</feature>
<feature type="region of interest" description="Disordered" evidence="1">
    <location>
        <begin position="498"/>
        <end position="517"/>
    </location>
</feature>
<proteinExistence type="predicted"/>
<accession>A0A8D2DR22</accession>
<feature type="compositionally biased region" description="Low complexity" evidence="1">
    <location>
        <begin position="298"/>
        <end position="313"/>
    </location>
</feature>
<dbReference type="GeneTree" id="ENSGT00390000002505"/>
<feature type="compositionally biased region" description="Basic and acidic residues" evidence="1">
    <location>
        <begin position="110"/>
        <end position="122"/>
    </location>
</feature>
<sequence length="660" mass="70470">MAFTRKISRPAHSIFSDLSDISLDDSKMEDIRNLKVSRSRTQTAPGQSRFLKRNQTTGETHLDLKESAVLGSGTRLALGRPPATASKIRASAALMKLAQIETKIRSRQRSLSDTESDSKPSEDSLPGRVDRTTPRAASGPSSLPAHRTSQKQARESPIPRSSVQPGQVSRFLKRAPHMENATPEARAGKERDLQTPRPKEPAPKFDSPDSDEEEMKELLGSLMESSREKETSINQRYTKVLEKESVRPFTIPAAPRAPSLSSAEPPSSRPPQTPRPPPVRPAHRALRSTRLRACSPQISVSRDAASRASSISIPDTVSRSESSKMGRSQLASSLGGSEPEPVDAPASEAADDSLNDFRVSISSLGDLTPAASGKSDSEQKEGAAQRARPTGRSCSDEAPAGLEVPTWVPPRSSAFQGKATSVVGDEGLPTESEVSEHLSASWASAAQQDSVSGVQSPSETPLESSVGSAYSEDFESPPSPVASEPAAPSQAALERALATLSEGSSSPRTCLQRAPQASGEWGRGAASVTMKEAAVQTLDPAFAYQWAAAAGMAAMGPALGGTYVDPTPIASHIISADAIEVLTAYSPAVLALNDMLRQQLSLTRQFIEASRHLHGSLLQSMEGDAFHYHTLEEAKEYIRSHRPTPLTMEDALQEAKEGLC</sequence>
<dbReference type="Pfam" id="PF15391">
    <property type="entry name" value="DUF4614"/>
    <property type="match status" value="1"/>
</dbReference>
<dbReference type="Proteomes" id="UP000694564">
    <property type="component" value="Chromosome 16"/>
</dbReference>
<evidence type="ECO:0000313" key="4">
    <source>
        <dbReference type="Proteomes" id="UP000694564"/>
    </source>
</evidence>
<dbReference type="InterPro" id="IPR040120">
    <property type="entry name" value="C19orf44-like"/>
</dbReference>
<feature type="compositionally biased region" description="Basic residues" evidence="1">
    <location>
        <begin position="281"/>
        <end position="290"/>
    </location>
</feature>
<name>A0A8D2DR22_SCIVU</name>
<feature type="compositionally biased region" description="Low complexity" evidence="1">
    <location>
        <begin position="481"/>
        <end position="492"/>
    </location>
</feature>
<evidence type="ECO:0000313" key="3">
    <source>
        <dbReference type="Ensembl" id="ENSSVLP00005028410.1"/>
    </source>
</evidence>
<dbReference type="PANTHER" id="PTHR22409:SF2">
    <property type="entry name" value="CHROMOSOME 19 OPEN READING FRAME 44"/>
    <property type="match status" value="1"/>
</dbReference>
<feature type="compositionally biased region" description="Polar residues" evidence="1">
    <location>
        <begin position="453"/>
        <end position="468"/>
    </location>
</feature>
<organism evidence="3 4">
    <name type="scientific">Sciurus vulgaris</name>
    <name type="common">Eurasian red squirrel</name>
    <dbReference type="NCBI Taxonomy" id="55149"/>
    <lineage>
        <taxon>Eukaryota</taxon>
        <taxon>Metazoa</taxon>
        <taxon>Chordata</taxon>
        <taxon>Craniata</taxon>
        <taxon>Vertebrata</taxon>
        <taxon>Euteleostomi</taxon>
        <taxon>Mammalia</taxon>
        <taxon>Eutheria</taxon>
        <taxon>Euarchontoglires</taxon>
        <taxon>Glires</taxon>
        <taxon>Rodentia</taxon>
        <taxon>Sciuromorpha</taxon>
        <taxon>Sciuridae</taxon>
        <taxon>Sciurinae</taxon>
        <taxon>Sciurini</taxon>
        <taxon>Sciurus</taxon>
    </lineage>
</organism>
<keyword evidence="4" id="KW-1185">Reference proteome</keyword>
<evidence type="ECO:0000259" key="2">
    <source>
        <dbReference type="Pfam" id="PF15391"/>
    </source>
</evidence>
<dbReference type="InterPro" id="IPR027884">
    <property type="entry name" value="DUF4614"/>
</dbReference>
<protein>
    <submittedName>
        <fullName evidence="3">Chromosome 19 open reading frame 44</fullName>
    </submittedName>
</protein>
<feature type="compositionally biased region" description="Low complexity" evidence="1">
    <location>
        <begin position="439"/>
        <end position="452"/>
    </location>
</feature>
<feature type="region of interest" description="Disordered" evidence="1">
    <location>
        <begin position="34"/>
        <end position="66"/>
    </location>
</feature>
<feature type="compositionally biased region" description="Polar residues" evidence="1">
    <location>
        <begin position="315"/>
        <end position="335"/>
    </location>
</feature>
<feature type="compositionally biased region" description="Basic and acidic residues" evidence="1">
    <location>
        <begin position="186"/>
        <end position="207"/>
    </location>
</feature>
<feature type="region of interest" description="Disordered" evidence="1">
    <location>
        <begin position="101"/>
        <end position="492"/>
    </location>
</feature>
<dbReference type="AlphaFoldDB" id="A0A8D2DR22"/>